<evidence type="ECO:0000313" key="2">
    <source>
        <dbReference type="Proteomes" id="UP000626220"/>
    </source>
</evidence>
<gene>
    <name evidence="1" type="ORF">GCM10017056_08180</name>
</gene>
<proteinExistence type="predicted"/>
<reference evidence="1" key="1">
    <citation type="journal article" date="2014" name="Int. J. Syst. Evol. Microbiol.">
        <title>Complete genome sequence of Corynebacterium casei LMG S-19264T (=DSM 44701T), isolated from a smear-ripened cheese.</title>
        <authorList>
            <consortium name="US DOE Joint Genome Institute (JGI-PGF)"/>
            <person name="Walter F."/>
            <person name="Albersmeier A."/>
            <person name="Kalinowski J."/>
            <person name="Ruckert C."/>
        </authorList>
    </citation>
    <scope>NUCLEOTIDE SEQUENCE</scope>
    <source>
        <strain evidence="1">KCTC 42650</strain>
    </source>
</reference>
<sequence length="82" mass="9263">MGVGQEIDVIRIMDCLDWRQPVVARRANAEIFGDQHIAQQFCSAGLFLMWHCGAATEINIRRMTQLSSIEKGFHVQTIPDCS</sequence>
<dbReference type="EMBL" id="BNCJ01000002">
    <property type="protein sequence ID" value="GHF39067.1"/>
    <property type="molecule type" value="Genomic_DNA"/>
</dbReference>
<name>A0A8J3M5X4_9RHOB</name>
<accession>A0A8J3M5X4</accession>
<dbReference type="Proteomes" id="UP000626220">
    <property type="component" value="Unassembled WGS sequence"/>
</dbReference>
<dbReference type="AlphaFoldDB" id="A0A8J3M5X4"/>
<keyword evidence="2" id="KW-1185">Reference proteome</keyword>
<comment type="caution">
    <text evidence="1">The sequence shown here is derived from an EMBL/GenBank/DDBJ whole genome shotgun (WGS) entry which is preliminary data.</text>
</comment>
<evidence type="ECO:0000313" key="1">
    <source>
        <dbReference type="EMBL" id="GHF39067.1"/>
    </source>
</evidence>
<organism evidence="1 2">
    <name type="scientific">Seohaeicola zhoushanensis</name>
    <dbReference type="NCBI Taxonomy" id="1569283"/>
    <lineage>
        <taxon>Bacteria</taxon>
        <taxon>Pseudomonadati</taxon>
        <taxon>Pseudomonadota</taxon>
        <taxon>Alphaproteobacteria</taxon>
        <taxon>Rhodobacterales</taxon>
        <taxon>Roseobacteraceae</taxon>
        <taxon>Seohaeicola</taxon>
    </lineage>
</organism>
<protein>
    <submittedName>
        <fullName evidence="1">Uncharacterized protein</fullName>
    </submittedName>
</protein>
<reference evidence="1" key="2">
    <citation type="submission" date="2020-09" db="EMBL/GenBank/DDBJ databases">
        <authorList>
            <person name="Sun Q."/>
            <person name="Kim S."/>
        </authorList>
    </citation>
    <scope>NUCLEOTIDE SEQUENCE</scope>
    <source>
        <strain evidence="1">KCTC 42650</strain>
    </source>
</reference>